<dbReference type="Proteomes" id="UP000238823">
    <property type="component" value="Unassembled WGS sequence"/>
</dbReference>
<organism evidence="1 2">
    <name type="scientific">Enhygromyxa salina</name>
    <dbReference type="NCBI Taxonomy" id="215803"/>
    <lineage>
        <taxon>Bacteria</taxon>
        <taxon>Pseudomonadati</taxon>
        <taxon>Myxococcota</taxon>
        <taxon>Polyangia</taxon>
        <taxon>Nannocystales</taxon>
        <taxon>Nannocystaceae</taxon>
        <taxon>Enhygromyxa</taxon>
    </lineage>
</organism>
<reference evidence="1 2" key="1">
    <citation type="submission" date="2018-03" db="EMBL/GenBank/DDBJ databases">
        <title>Draft Genome Sequences of the Obligatory Marine Myxobacteria Enhygromyxa salina SWB007.</title>
        <authorList>
            <person name="Poehlein A."/>
            <person name="Moghaddam J.A."/>
            <person name="Harms H."/>
            <person name="Alanjari M."/>
            <person name="Koenig G.M."/>
            <person name="Daniel R."/>
            <person name="Schaeberle T.F."/>
        </authorList>
    </citation>
    <scope>NUCLEOTIDE SEQUENCE [LARGE SCALE GENOMIC DNA]</scope>
    <source>
        <strain evidence="1 2">SWB007</strain>
    </source>
</reference>
<proteinExistence type="predicted"/>
<accession>A0A2S9YV03</accession>
<dbReference type="AlphaFoldDB" id="A0A2S9YV03"/>
<protein>
    <submittedName>
        <fullName evidence="1">Uncharacterized protein</fullName>
    </submittedName>
</protein>
<evidence type="ECO:0000313" key="1">
    <source>
        <dbReference type="EMBL" id="PRQ08913.1"/>
    </source>
</evidence>
<sequence length="108" mass="11758">MVGYYHARMIIRVHEIDIEGTGSRNIKVSAYGALPSKDDSREFILSTSTLEVTIDKNTTAGLSSAGSPTHDTDTDLFPFLKMVVTGTYNTSVGRMFAVLSGELLLREA</sequence>
<name>A0A2S9YV03_9BACT</name>
<gene>
    <name evidence="1" type="ORF">ENSA7_13120</name>
</gene>
<comment type="caution">
    <text evidence="1">The sequence shown here is derived from an EMBL/GenBank/DDBJ whole genome shotgun (WGS) entry which is preliminary data.</text>
</comment>
<dbReference type="EMBL" id="PVNL01000032">
    <property type="protein sequence ID" value="PRQ08913.1"/>
    <property type="molecule type" value="Genomic_DNA"/>
</dbReference>
<evidence type="ECO:0000313" key="2">
    <source>
        <dbReference type="Proteomes" id="UP000238823"/>
    </source>
</evidence>